<dbReference type="InterPro" id="IPR034660">
    <property type="entry name" value="DinB/YfiT-like"/>
</dbReference>
<keyword evidence="2 3" id="KW-0479">Metal-binding</keyword>
<dbReference type="SUPFAM" id="SSF109854">
    <property type="entry name" value="DinB/YfiT-like putative metalloenzymes"/>
    <property type="match status" value="1"/>
</dbReference>
<feature type="binding site" evidence="3">
    <location>
        <position position="120"/>
    </location>
    <ligand>
        <name>a divalent metal cation</name>
        <dbReference type="ChEBI" id="CHEBI:60240"/>
    </ligand>
</feature>
<dbReference type="EMBL" id="CP022743">
    <property type="protein sequence ID" value="ASU34095.1"/>
    <property type="molecule type" value="Genomic_DNA"/>
</dbReference>
<protein>
    <submittedName>
        <fullName evidence="5">Putative damage-inducible protein DinB (Forms a four-helix bundle)</fullName>
    </submittedName>
</protein>
<feature type="binding site" evidence="3">
    <location>
        <position position="38"/>
    </location>
    <ligand>
        <name>a divalent metal cation</name>
        <dbReference type="ChEBI" id="CHEBI:60240"/>
    </ligand>
</feature>
<evidence type="ECO:0000313" key="5">
    <source>
        <dbReference type="EMBL" id="ASU34095.1"/>
    </source>
</evidence>
<name>A0A223NW44_9SPHI</name>
<evidence type="ECO:0000256" key="2">
    <source>
        <dbReference type="ARBA" id="ARBA00022723"/>
    </source>
</evidence>
<gene>
    <name evidence="5" type="ORF">MuYL_2205</name>
</gene>
<dbReference type="PANTHER" id="PTHR37302:SF3">
    <property type="entry name" value="DAMAGE-INDUCIBLE PROTEIN DINB"/>
    <property type="match status" value="1"/>
</dbReference>
<dbReference type="KEGG" id="muc:MuYL_2205"/>
<organism evidence="5 6">
    <name type="scientific">Mucilaginibacter xinganensis</name>
    <dbReference type="NCBI Taxonomy" id="1234841"/>
    <lineage>
        <taxon>Bacteria</taxon>
        <taxon>Pseudomonadati</taxon>
        <taxon>Bacteroidota</taxon>
        <taxon>Sphingobacteriia</taxon>
        <taxon>Sphingobacteriales</taxon>
        <taxon>Sphingobacteriaceae</taxon>
        <taxon>Mucilaginibacter</taxon>
    </lineage>
</organism>
<reference evidence="5 6" key="1">
    <citation type="submission" date="2017-08" db="EMBL/GenBank/DDBJ databases">
        <title>Complete genome sequence of Mucilaginibacter sp. strain BJC16-A31.</title>
        <authorList>
            <consortium name="Henan University of Science and Technology"/>
            <person name="You X."/>
        </authorList>
    </citation>
    <scope>NUCLEOTIDE SEQUENCE [LARGE SCALE GENOMIC DNA]</scope>
    <source>
        <strain evidence="5 6">BJC16-A31</strain>
    </source>
</reference>
<feature type="domain" description="DinB-like" evidence="4">
    <location>
        <begin position="33"/>
        <end position="128"/>
    </location>
</feature>
<dbReference type="GO" id="GO:0046872">
    <property type="term" value="F:metal ion binding"/>
    <property type="evidence" value="ECO:0007669"/>
    <property type="project" value="UniProtKB-KW"/>
</dbReference>
<comment type="similarity">
    <text evidence="1">Belongs to the DinB family.</text>
</comment>
<dbReference type="Gene3D" id="1.20.120.450">
    <property type="entry name" value="dinb family like domain"/>
    <property type="match status" value="1"/>
</dbReference>
<dbReference type="RefSeq" id="WP_157740743.1">
    <property type="nucleotide sequence ID" value="NZ_CP022743.1"/>
</dbReference>
<sequence>MKTYFIRLLNYDRYANEVMLNSIIEAEMPRKSIELMAHLLSAQQIWLSRCKGLVPVGSILWPDWDSETLNKVINNNHNEWLEYLNGLQPGDFEKPISYKNLKGDSFENKLADILAHLINHGTHHRAQIGQQLKFSGAETLPVTDYIAYTRQFDC</sequence>
<dbReference type="InterPro" id="IPR007837">
    <property type="entry name" value="DinB"/>
</dbReference>
<proteinExistence type="inferred from homology"/>
<evidence type="ECO:0000313" key="6">
    <source>
        <dbReference type="Proteomes" id="UP000215002"/>
    </source>
</evidence>
<dbReference type="Proteomes" id="UP000215002">
    <property type="component" value="Chromosome"/>
</dbReference>
<dbReference type="AlphaFoldDB" id="A0A223NW44"/>
<dbReference type="Pfam" id="PF12867">
    <property type="entry name" value="DinB_2"/>
    <property type="match status" value="1"/>
</dbReference>
<keyword evidence="6" id="KW-1185">Reference proteome</keyword>
<evidence type="ECO:0000256" key="1">
    <source>
        <dbReference type="ARBA" id="ARBA00008635"/>
    </source>
</evidence>
<dbReference type="PANTHER" id="PTHR37302">
    <property type="entry name" value="SLR1116 PROTEIN"/>
    <property type="match status" value="1"/>
</dbReference>
<dbReference type="InterPro" id="IPR024775">
    <property type="entry name" value="DinB-like"/>
</dbReference>
<accession>A0A223NW44</accession>
<evidence type="ECO:0000259" key="4">
    <source>
        <dbReference type="Pfam" id="PF12867"/>
    </source>
</evidence>
<feature type="binding site" evidence="3">
    <location>
        <position position="124"/>
    </location>
    <ligand>
        <name>a divalent metal cation</name>
        <dbReference type="ChEBI" id="CHEBI:60240"/>
    </ligand>
</feature>
<dbReference type="OrthoDB" id="9811413at2"/>
<evidence type="ECO:0000256" key="3">
    <source>
        <dbReference type="PIRSR" id="PIRSR607837-1"/>
    </source>
</evidence>